<reference evidence="1 2" key="1">
    <citation type="journal article" date="2018" name="Elife">
        <title>Firefly genomes illuminate parallel origins of bioluminescence in beetles.</title>
        <authorList>
            <person name="Fallon T.R."/>
            <person name="Lower S.E."/>
            <person name="Chang C.H."/>
            <person name="Bessho-Uehara M."/>
            <person name="Martin G.J."/>
            <person name="Bewick A.J."/>
            <person name="Behringer M."/>
            <person name="Debat H.J."/>
            <person name="Wong I."/>
            <person name="Day J.C."/>
            <person name="Suvorov A."/>
            <person name="Silva C.J."/>
            <person name="Stanger-Hall K.F."/>
            <person name="Hall D.W."/>
            <person name="Schmitz R.J."/>
            <person name="Nelson D.R."/>
            <person name="Lewis S.M."/>
            <person name="Shigenobu S."/>
            <person name="Bybee S.M."/>
            <person name="Larracuente A.M."/>
            <person name="Oba Y."/>
            <person name="Weng J.K."/>
        </authorList>
    </citation>
    <scope>NUCLEOTIDE SEQUENCE [LARGE SCALE GENOMIC DNA]</scope>
    <source>
        <strain evidence="1">1611_PpyrPB1</strain>
        <tissue evidence="1">Whole body</tissue>
    </source>
</reference>
<dbReference type="InParanoid" id="A0A5N4B0J3"/>
<evidence type="ECO:0000313" key="1">
    <source>
        <dbReference type="EMBL" id="KAB0803117.1"/>
    </source>
</evidence>
<proteinExistence type="predicted"/>
<dbReference type="EMBL" id="VVIM01000001">
    <property type="protein sequence ID" value="KAB0803117.1"/>
    <property type="molecule type" value="Genomic_DNA"/>
</dbReference>
<protein>
    <submittedName>
        <fullName evidence="1">Uncharacterized protein</fullName>
    </submittedName>
</protein>
<sequence length="75" mass="8463">MQTLAGLKIASWAEDRLDRKSNSGFIFFYGGVLTWCCRKQDCVTLSTAEAEFVALSEAWLGRPKFLALRDECKLV</sequence>
<evidence type="ECO:0000313" key="2">
    <source>
        <dbReference type="Proteomes" id="UP000327044"/>
    </source>
</evidence>
<comment type="caution">
    <text evidence="1">The sequence shown here is derived from an EMBL/GenBank/DDBJ whole genome shotgun (WGS) entry which is preliminary data.</text>
</comment>
<dbReference type="CDD" id="cd09272">
    <property type="entry name" value="RNase_HI_RT_Ty1"/>
    <property type="match status" value="1"/>
</dbReference>
<organism evidence="1 2">
    <name type="scientific">Photinus pyralis</name>
    <name type="common">Common eastern firefly</name>
    <name type="synonym">Lampyris pyralis</name>
    <dbReference type="NCBI Taxonomy" id="7054"/>
    <lineage>
        <taxon>Eukaryota</taxon>
        <taxon>Metazoa</taxon>
        <taxon>Ecdysozoa</taxon>
        <taxon>Arthropoda</taxon>
        <taxon>Hexapoda</taxon>
        <taxon>Insecta</taxon>
        <taxon>Pterygota</taxon>
        <taxon>Neoptera</taxon>
        <taxon>Endopterygota</taxon>
        <taxon>Coleoptera</taxon>
        <taxon>Polyphaga</taxon>
        <taxon>Elateriformia</taxon>
        <taxon>Elateroidea</taxon>
        <taxon>Lampyridae</taxon>
        <taxon>Lampyrinae</taxon>
        <taxon>Photinus</taxon>
    </lineage>
</organism>
<gene>
    <name evidence="1" type="ORF">PPYR_00087</name>
</gene>
<name>A0A5N4B0J3_PHOPY</name>
<keyword evidence="2" id="KW-1185">Reference proteome</keyword>
<accession>A0A5N4B0J3</accession>
<dbReference type="Proteomes" id="UP000327044">
    <property type="component" value="Unassembled WGS sequence"/>
</dbReference>
<dbReference type="AlphaFoldDB" id="A0A5N4B0J3"/>